<evidence type="ECO:0000256" key="4">
    <source>
        <dbReference type="SAM" id="Coils"/>
    </source>
</evidence>
<dbReference type="InterPro" id="IPR044946">
    <property type="entry name" value="Restrct_endonuc_typeI_TRD_sf"/>
</dbReference>
<protein>
    <submittedName>
        <fullName evidence="6">Restriction endonuclease subunit S</fullName>
    </submittedName>
</protein>
<comment type="similarity">
    <text evidence="1">Belongs to the type-I restriction system S methylase family.</text>
</comment>
<organism evidence="6 7">
    <name type="scientific">Pseudanabaena cinerea FACHB-1277</name>
    <dbReference type="NCBI Taxonomy" id="2949581"/>
    <lineage>
        <taxon>Bacteria</taxon>
        <taxon>Bacillati</taxon>
        <taxon>Cyanobacteriota</taxon>
        <taxon>Cyanophyceae</taxon>
        <taxon>Pseudanabaenales</taxon>
        <taxon>Pseudanabaenaceae</taxon>
        <taxon>Pseudanabaena</taxon>
        <taxon>Pseudanabaena cinerea</taxon>
    </lineage>
</organism>
<comment type="caution">
    <text evidence="6">The sequence shown here is derived from an EMBL/GenBank/DDBJ whole genome shotgun (WGS) entry which is preliminary data.</text>
</comment>
<evidence type="ECO:0000256" key="2">
    <source>
        <dbReference type="ARBA" id="ARBA00022747"/>
    </source>
</evidence>
<dbReference type="SUPFAM" id="SSF116734">
    <property type="entry name" value="DNA methylase specificity domain"/>
    <property type="match status" value="2"/>
</dbReference>
<dbReference type="GO" id="GO:0003677">
    <property type="term" value="F:DNA binding"/>
    <property type="evidence" value="ECO:0007669"/>
    <property type="project" value="UniProtKB-KW"/>
</dbReference>
<accession>A0A926UVX9</accession>
<dbReference type="Proteomes" id="UP000631421">
    <property type="component" value="Unassembled WGS sequence"/>
</dbReference>
<evidence type="ECO:0000259" key="5">
    <source>
        <dbReference type="Pfam" id="PF01420"/>
    </source>
</evidence>
<evidence type="ECO:0000313" key="6">
    <source>
        <dbReference type="EMBL" id="MBD2152246.1"/>
    </source>
</evidence>
<keyword evidence="2" id="KW-0680">Restriction system</keyword>
<keyword evidence="6" id="KW-0255">Endonuclease</keyword>
<reference evidence="6" key="1">
    <citation type="journal article" date="2015" name="ISME J.">
        <title>Draft Genome Sequence of Streptomyces incarnatus NRRL8089, which Produces the Nucleoside Antibiotic Sinefungin.</title>
        <authorList>
            <person name="Oshima K."/>
            <person name="Hattori M."/>
            <person name="Shimizu H."/>
            <person name="Fukuda K."/>
            <person name="Nemoto M."/>
            <person name="Inagaki K."/>
            <person name="Tamura T."/>
        </authorList>
    </citation>
    <scope>NUCLEOTIDE SEQUENCE</scope>
    <source>
        <strain evidence="6">FACHB-1277</strain>
    </source>
</reference>
<dbReference type="AlphaFoldDB" id="A0A926UVX9"/>
<keyword evidence="7" id="KW-1185">Reference proteome</keyword>
<keyword evidence="3" id="KW-0238">DNA-binding</keyword>
<evidence type="ECO:0000256" key="1">
    <source>
        <dbReference type="ARBA" id="ARBA00010923"/>
    </source>
</evidence>
<feature type="coiled-coil region" evidence="4">
    <location>
        <begin position="401"/>
        <end position="428"/>
    </location>
</feature>
<dbReference type="Gene3D" id="1.10.287.1120">
    <property type="entry name" value="Bipartite methylase S protein"/>
    <property type="match status" value="1"/>
</dbReference>
<feature type="domain" description="Type I restriction modification DNA specificity" evidence="5">
    <location>
        <begin position="349"/>
        <end position="415"/>
    </location>
</feature>
<evidence type="ECO:0000313" key="7">
    <source>
        <dbReference type="Proteomes" id="UP000631421"/>
    </source>
</evidence>
<dbReference type="Pfam" id="PF01420">
    <property type="entry name" value="Methylase_S"/>
    <property type="match status" value="2"/>
</dbReference>
<sequence>MMRNNDQLRKGYKLTEVGVIPEDWEVYSVRMLVEHQILEKPLDGNHGNFHPKNSDYVYYGIPFIMANNVVNGQVDLLSCKFISQDQGDKLQKGFSISGDVLLTHKGTVGNTALVSNISTDYIMLTPQVTYYRVRDSKRLYNYFLRHYFDSYSFQSIFINLAGGGTRAYLGIVKQLALPIVIPPLSEQIAIATVLSDSDRLIESLDRLIVKKRNLKQATMQQLLTGKIRLAGFSGEWEVKRLGEHLEFLRNGVNSRAELTIGDPVKYLHYGDIHGSNSIFLSPSDLPSLPSSKANSLSKLKNGDLVFADASEDLAGVGKSVEIVGTSGIEFVSGLHTIAIRFDKSILADGFKAYLQFHPTFCQHLRRLASGTKVYATNRGHITSIEINLPSIKEQTAIATILSDMDSEIAALEQQRDKTRALKQGMMQELLTGRIRLV</sequence>
<dbReference type="EMBL" id="JACJPY010000091">
    <property type="protein sequence ID" value="MBD2152246.1"/>
    <property type="molecule type" value="Genomic_DNA"/>
</dbReference>
<dbReference type="InterPro" id="IPR052021">
    <property type="entry name" value="Type-I_RS_S_subunit"/>
</dbReference>
<proteinExistence type="inferred from homology"/>
<dbReference type="GO" id="GO:0009307">
    <property type="term" value="P:DNA restriction-modification system"/>
    <property type="evidence" value="ECO:0007669"/>
    <property type="project" value="UniProtKB-KW"/>
</dbReference>
<dbReference type="Gene3D" id="3.90.220.20">
    <property type="entry name" value="DNA methylase specificity domains"/>
    <property type="match status" value="2"/>
</dbReference>
<keyword evidence="6" id="KW-0378">Hydrolase</keyword>
<dbReference type="InterPro" id="IPR000055">
    <property type="entry name" value="Restrct_endonuc_typeI_TRD"/>
</dbReference>
<feature type="domain" description="Type I restriction modification DNA specificity" evidence="5">
    <location>
        <begin position="22"/>
        <end position="203"/>
    </location>
</feature>
<reference evidence="6" key="2">
    <citation type="submission" date="2020-08" db="EMBL/GenBank/DDBJ databases">
        <authorList>
            <person name="Chen M."/>
            <person name="Teng W."/>
            <person name="Zhao L."/>
            <person name="Hu C."/>
            <person name="Zhou Y."/>
            <person name="Han B."/>
            <person name="Song L."/>
            <person name="Shu W."/>
        </authorList>
    </citation>
    <scope>NUCLEOTIDE SEQUENCE</scope>
    <source>
        <strain evidence="6">FACHB-1277</strain>
    </source>
</reference>
<name>A0A926UVX9_9CYAN</name>
<dbReference type="PANTHER" id="PTHR30408">
    <property type="entry name" value="TYPE-1 RESTRICTION ENZYME ECOKI SPECIFICITY PROTEIN"/>
    <property type="match status" value="1"/>
</dbReference>
<dbReference type="GO" id="GO:0004519">
    <property type="term" value="F:endonuclease activity"/>
    <property type="evidence" value="ECO:0007669"/>
    <property type="project" value="UniProtKB-KW"/>
</dbReference>
<evidence type="ECO:0000256" key="3">
    <source>
        <dbReference type="ARBA" id="ARBA00023125"/>
    </source>
</evidence>
<gene>
    <name evidence="6" type="ORF">H6F44_19305</name>
</gene>
<dbReference type="PANTHER" id="PTHR30408:SF12">
    <property type="entry name" value="TYPE I RESTRICTION ENZYME MJAVIII SPECIFICITY SUBUNIT"/>
    <property type="match status" value="1"/>
</dbReference>
<keyword evidence="6" id="KW-0540">Nuclease</keyword>
<keyword evidence="4" id="KW-0175">Coiled coil</keyword>